<comment type="caution">
    <text evidence="3">The sequence shown here is derived from an EMBL/GenBank/DDBJ whole genome shotgun (WGS) entry which is preliminary data.</text>
</comment>
<feature type="compositionally biased region" description="Polar residues" evidence="1">
    <location>
        <begin position="13"/>
        <end position="28"/>
    </location>
</feature>
<dbReference type="Proteomes" id="UP000556436">
    <property type="component" value="Unassembled WGS sequence"/>
</dbReference>
<dbReference type="Pfam" id="PF26607">
    <property type="entry name" value="DUF8189"/>
    <property type="match status" value="2"/>
</dbReference>
<feature type="domain" description="PLL-like beta propeller" evidence="2">
    <location>
        <begin position="31"/>
        <end position="220"/>
    </location>
</feature>
<keyword evidence="4" id="KW-1185">Reference proteome</keyword>
<dbReference type="SUPFAM" id="SSF89372">
    <property type="entry name" value="Fucose-specific lectin"/>
    <property type="match status" value="2"/>
</dbReference>
<feature type="compositionally biased region" description="Polar residues" evidence="1">
    <location>
        <begin position="168"/>
        <end position="182"/>
    </location>
</feature>
<evidence type="ECO:0000313" key="3">
    <source>
        <dbReference type="EMBL" id="MBB4888766.1"/>
    </source>
</evidence>
<gene>
    <name evidence="3" type="ORF">FHS38_004837</name>
</gene>
<dbReference type="AlphaFoldDB" id="A0A7W7LFK2"/>
<sequence>MPPTTTPGLVWPSSPTRLLGTTPNSPCASPQADGRIHAITQYSNNGLGHRWLKRDGNWADWEQFSNVPNQVDGVPACLRDTRGLLHVFWRDANSNLWWLRQKTINTDWAKPEEIVTKTAGGQGETAVGVQGNPAPALNADGRISVFFHGTDGALWHTHQQGADPASWSRPQSLRGNVGQSRQDPGVARAGDGRLHVFVTNAAGEVDAIAQAEADATDEWGPYVRVSPPNAGVTGSPSAATDASQRIRVFWLSGTTAHHAAQCAGYTGWGASQALSGSAITAPRAALAQDGRLEAFVLDSGKGLCVARQKAVNGSDFTPFESLNLTGITGSHPITTTTSDNRIAVVARGSDQATWVVIQQWS</sequence>
<dbReference type="Gene3D" id="2.120.10.70">
    <property type="entry name" value="Fucose-specific lectin"/>
    <property type="match status" value="2"/>
</dbReference>
<organism evidence="3 4">
    <name type="scientific">Streptomyces netropsis</name>
    <name type="common">Streptoverticillium netropsis</name>
    <dbReference type="NCBI Taxonomy" id="55404"/>
    <lineage>
        <taxon>Bacteria</taxon>
        <taxon>Bacillati</taxon>
        <taxon>Actinomycetota</taxon>
        <taxon>Actinomycetes</taxon>
        <taxon>Kitasatosporales</taxon>
        <taxon>Streptomycetaceae</taxon>
        <taxon>Streptomyces</taxon>
    </lineage>
</organism>
<evidence type="ECO:0000256" key="1">
    <source>
        <dbReference type="SAM" id="MobiDB-lite"/>
    </source>
</evidence>
<proteinExistence type="predicted"/>
<feature type="domain" description="PLL-like beta propeller" evidence="2">
    <location>
        <begin position="229"/>
        <end position="358"/>
    </location>
</feature>
<dbReference type="InterPro" id="IPR058502">
    <property type="entry name" value="PLL-like_beta-prop"/>
</dbReference>
<name>A0A7W7LFK2_STRNE</name>
<dbReference type="RefSeq" id="WP_184736598.1">
    <property type="nucleotide sequence ID" value="NZ_BMRW01000003.1"/>
</dbReference>
<dbReference type="EMBL" id="JACHJG010000010">
    <property type="protein sequence ID" value="MBB4888766.1"/>
    <property type="molecule type" value="Genomic_DNA"/>
</dbReference>
<evidence type="ECO:0000259" key="2">
    <source>
        <dbReference type="Pfam" id="PF26607"/>
    </source>
</evidence>
<feature type="region of interest" description="Disordered" evidence="1">
    <location>
        <begin position="158"/>
        <end position="185"/>
    </location>
</feature>
<reference evidence="3 4" key="1">
    <citation type="submission" date="2020-08" db="EMBL/GenBank/DDBJ databases">
        <title>Genomic Encyclopedia of Type Strains, Phase III (KMG-III): the genomes of soil and plant-associated and newly described type strains.</title>
        <authorList>
            <person name="Whitman W."/>
        </authorList>
    </citation>
    <scope>NUCLEOTIDE SEQUENCE [LARGE SCALE GENOMIC DNA]</scope>
    <source>
        <strain evidence="3 4">CECT 3265</strain>
    </source>
</reference>
<protein>
    <recommendedName>
        <fullName evidence="2">PLL-like beta propeller domain-containing protein</fullName>
    </recommendedName>
</protein>
<feature type="region of interest" description="Disordered" evidence="1">
    <location>
        <begin position="1"/>
        <end position="31"/>
    </location>
</feature>
<accession>A0A7W7LFK2</accession>
<evidence type="ECO:0000313" key="4">
    <source>
        <dbReference type="Proteomes" id="UP000556436"/>
    </source>
</evidence>